<protein>
    <submittedName>
        <fullName evidence="1">20217_t:CDS:1</fullName>
    </submittedName>
</protein>
<feature type="non-terminal residue" evidence="1">
    <location>
        <position position="1"/>
    </location>
</feature>
<keyword evidence="2" id="KW-1185">Reference proteome</keyword>
<evidence type="ECO:0000313" key="1">
    <source>
        <dbReference type="EMBL" id="CAG8820697.1"/>
    </source>
</evidence>
<dbReference type="EMBL" id="CAJVQC010083962">
    <property type="protein sequence ID" value="CAG8820697.1"/>
    <property type="molecule type" value="Genomic_DNA"/>
</dbReference>
<feature type="non-terminal residue" evidence="1">
    <location>
        <position position="48"/>
    </location>
</feature>
<comment type="caution">
    <text evidence="1">The sequence shown here is derived from an EMBL/GenBank/DDBJ whole genome shotgun (WGS) entry which is preliminary data.</text>
</comment>
<sequence>TEHLSSNCAKQNNKYQSGELYPLALPILEDRHQLVIQIANFCEVKKDI</sequence>
<proteinExistence type="predicted"/>
<dbReference type="Proteomes" id="UP000789920">
    <property type="component" value="Unassembled WGS sequence"/>
</dbReference>
<organism evidence="1 2">
    <name type="scientific">Racocetra persica</name>
    <dbReference type="NCBI Taxonomy" id="160502"/>
    <lineage>
        <taxon>Eukaryota</taxon>
        <taxon>Fungi</taxon>
        <taxon>Fungi incertae sedis</taxon>
        <taxon>Mucoromycota</taxon>
        <taxon>Glomeromycotina</taxon>
        <taxon>Glomeromycetes</taxon>
        <taxon>Diversisporales</taxon>
        <taxon>Gigasporaceae</taxon>
        <taxon>Racocetra</taxon>
    </lineage>
</organism>
<evidence type="ECO:0000313" key="2">
    <source>
        <dbReference type="Proteomes" id="UP000789920"/>
    </source>
</evidence>
<gene>
    <name evidence="1" type="ORF">RPERSI_LOCUS25405</name>
</gene>
<reference evidence="1" key="1">
    <citation type="submission" date="2021-06" db="EMBL/GenBank/DDBJ databases">
        <authorList>
            <person name="Kallberg Y."/>
            <person name="Tangrot J."/>
            <person name="Rosling A."/>
        </authorList>
    </citation>
    <scope>NUCLEOTIDE SEQUENCE</scope>
    <source>
        <strain evidence="1">MA461A</strain>
    </source>
</reference>
<name>A0ACA9S3Q6_9GLOM</name>
<accession>A0ACA9S3Q6</accession>